<dbReference type="GO" id="GO:0006508">
    <property type="term" value="P:proteolysis"/>
    <property type="evidence" value="ECO:0007669"/>
    <property type="project" value="UniProtKB-UniRule"/>
</dbReference>
<dbReference type="Pfam" id="PF02617">
    <property type="entry name" value="ClpS"/>
    <property type="match status" value="1"/>
</dbReference>
<comment type="function">
    <text evidence="1">Involved in the modulation of the specificity of the ClpAP-mediated ATP-dependent protein degradation.</text>
</comment>
<dbReference type="NCBIfam" id="NF000669">
    <property type="entry name" value="PRK00033.1-2"/>
    <property type="match status" value="1"/>
</dbReference>
<dbReference type="GO" id="GO:0008233">
    <property type="term" value="F:peptidase activity"/>
    <property type="evidence" value="ECO:0007669"/>
    <property type="project" value="UniProtKB-KW"/>
</dbReference>
<name>A0AAW7X9T7_9GAMM</name>
<dbReference type="RefSeq" id="WP_216062711.1">
    <property type="nucleotide sequence ID" value="NZ_CP123764.1"/>
</dbReference>
<dbReference type="Proteomes" id="UP001169760">
    <property type="component" value="Unassembled WGS sequence"/>
</dbReference>
<dbReference type="InterPro" id="IPR003769">
    <property type="entry name" value="ClpS_core"/>
</dbReference>
<comment type="caution">
    <text evidence="3">The sequence shown here is derived from an EMBL/GenBank/DDBJ whole genome shotgun (WGS) entry which is preliminary data.</text>
</comment>
<feature type="domain" description="Adaptor protein ClpS core" evidence="2">
    <location>
        <begin position="35"/>
        <end position="114"/>
    </location>
</feature>
<proteinExistence type="inferred from homology"/>
<evidence type="ECO:0000259" key="2">
    <source>
        <dbReference type="Pfam" id="PF02617"/>
    </source>
</evidence>
<dbReference type="AlphaFoldDB" id="A0AAW7X9T7"/>
<dbReference type="HAMAP" id="MF_00302">
    <property type="entry name" value="ClpS"/>
    <property type="match status" value="1"/>
</dbReference>
<reference evidence="3" key="1">
    <citation type="submission" date="2023-07" db="EMBL/GenBank/DDBJ databases">
        <title>Genome content predicts the carbon catabolic preferences of heterotrophic bacteria.</title>
        <authorList>
            <person name="Gralka M."/>
        </authorList>
    </citation>
    <scope>NUCLEOTIDE SEQUENCE</scope>
    <source>
        <strain evidence="3">I3M17_2</strain>
    </source>
</reference>
<evidence type="ECO:0000313" key="4">
    <source>
        <dbReference type="Proteomes" id="UP001169760"/>
    </source>
</evidence>
<dbReference type="PANTHER" id="PTHR33473">
    <property type="entry name" value="ATP-DEPENDENT CLP PROTEASE ADAPTER PROTEIN CLPS1, CHLOROPLASTIC"/>
    <property type="match status" value="1"/>
</dbReference>
<keyword evidence="3" id="KW-0378">Hydrolase</keyword>
<dbReference type="NCBIfam" id="NF000672">
    <property type="entry name" value="PRK00033.1-5"/>
    <property type="match status" value="1"/>
</dbReference>
<dbReference type="InterPro" id="IPR022935">
    <property type="entry name" value="ClpS"/>
</dbReference>
<dbReference type="PANTHER" id="PTHR33473:SF19">
    <property type="entry name" value="ATP-DEPENDENT CLP PROTEASE ADAPTER PROTEIN CLPS"/>
    <property type="match status" value="1"/>
</dbReference>
<keyword evidence="3" id="KW-0645">Protease</keyword>
<dbReference type="EMBL" id="JAUOPB010000013">
    <property type="protein sequence ID" value="MDO6424244.1"/>
    <property type="molecule type" value="Genomic_DNA"/>
</dbReference>
<dbReference type="FunFam" id="3.30.1390.10:FF:000002">
    <property type="entry name" value="ATP-dependent Clp protease adapter protein ClpS"/>
    <property type="match status" value="1"/>
</dbReference>
<gene>
    <name evidence="1 3" type="primary">clpS</name>
    <name evidence="3" type="ORF">Q4521_17295</name>
</gene>
<sequence>MGKLEKLLLTLSKESDEDTTFDGGVAVQAEKPRLKRPPMYKVVMLNDDYTPMEFVVEVLELFFGMNRESATRIMLRVHTEGKAVCGVFSRDVAETKAAQVNQYAKQNEHPLLCEIEASSDDDSD</sequence>
<organism evidence="3 4">
    <name type="scientific">Saccharophagus degradans</name>
    <dbReference type="NCBI Taxonomy" id="86304"/>
    <lineage>
        <taxon>Bacteria</taxon>
        <taxon>Pseudomonadati</taxon>
        <taxon>Pseudomonadota</taxon>
        <taxon>Gammaproteobacteria</taxon>
        <taxon>Cellvibrionales</taxon>
        <taxon>Cellvibrionaceae</taxon>
        <taxon>Saccharophagus</taxon>
    </lineage>
</organism>
<evidence type="ECO:0000256" key="1">
    <source>
        <dbReference type="HAMAP-Rule" id="MF_00302"/>
    </source>
</evidence>
<comment type="similarity">
    <text evidence="1">Belongs to the ClpS family.</text>
</comment>
<accession>A0AAW7X9T7</accession>
<comment type="subunit">
    <text evidence="1">Binds to the N-terminal domain of the chaperone ClpA.</text>
</comment>
<dbReference type="GO" id="GO:0030163">
    <property type="term" value="P:protein catabolic process"/>
    <property type="evidence" value="ECO:0007669"/>
    <property type="project" value="InterPro"/>
</dbReference>
<evidence type="ECO:0000313" key="3">
    <source>
        <dbReference type="EMBL" id="MDO6424244.1"/>
    </source>
</evidence>
<protein>
    <recommendedName>
        <fullName evidence="1">ATP-dependent Clp protease adapter protein ClpS</fullName>
    </recommendedName>
</protein>